<gene>
    <name evidence="9" type="ORF">Pmani_038653</name>
</gene>
<feature type="region of interest" description="Disordered" evidence="7">
    <location>
        <begin position="1"/>
        <end position="27"/>
    </location>
</feature>
<accession>A0AAE1NER8</accession>
<evidence type="ECO:0000313" key="10">
    <source>
        <dbReference type="Proteomes" id="UP001292094"/>
    </source>
</evidence>
<organism evidence="9 10">
    <name type="scientific">Petrolisthes manimaculis</name>
    <dbReference type="NCBI Taxonomy" id="1843537"/>
    <lineage>
        <taxon>Eukaryota</taxon>
        <taxon>Metazoa</taxon>
        <taxon>Ecdysozoa</taxon>
        <taxon>Arthropoda</taxon>
        <taxon>Crustacea</taxon>
        <taxon>Multicrustacea</taxon>
        <taxon>Malacostraca</taxon>
        <taxon>Eumalacostraca</taxon>
        <taxon>Eucarida</taxon>
        <taxon>Decapoda</taxon>
        <taxon>Pleocyemata</taxon>
        <taxon>Anomura</taxon>
        <taxon>Galatheoidea</taxon>
        <taxon>Porcellanidae</taxon>
        <taxon>Petrolisthes</taxon>
    </lineage>
</organism>
<dbReference type="GO" id="GO:0005634">
    <property type="term" value="C:nucleus"/>
    <property type="evidence" value="ECO:0007669"/>
    <property type="project" value="UniProtKB-SubCell"/>
</dbReference>
<evidence type="ECO:0000256" key="5">
    <source>
        <dbReference type="ARBA" id="ARBA00023163"/>
    </source>
</evidence>
<evidence type="ECO:0000256" key="3">
    <source>
        <dbReference type="ARBA" id="ARBA00023015"/>
    </source>
</evidence>
<dbReference type="InterPro" id="IPR013854">
    <property type="entry name" value="TF_AP2_C"/>
</dbReference>
<evidence type="ECO:0000256" key="1">
    <source>
        <dbReference type="ARBA" id="ARBA00004123"/>
    </source>
</evidence>
<keyword evidence="10" id="KW-1185">Reference proteome</keyword>
<feature type="compositionally biased region" description="Low complexity" evidence="7">
    <location>
        <begin position="142"/>
        <end position="160"/>
    </location>
</feature>
<evidence type="ECO:0000259" key="8">
    <source>
        <dbReference type="Pfam" id="PF03299"/>
    </source>
</evidence>
<feature type="domain" description="Transcription factor AP-2 C-terminal" evidence="8">
    <location>
        <begin position="86"/>
        <end position="130"/>
    </location>
</feature>
<dbReference type="Proteomes" id="UP001292094">
    <property type="component" value="Unassembled WGS sequence"/>
</dbReference>
<keyword evidence="6" id="KW-0539">Nucleus</keyword>
<dbReference type="Pfam" id="PF03299">
    <property type="entry name" value="TF_AP-2"/>
    <property type="match status" value="1"/>
</dbReference>
<evidence type="ECO:0000313" key="9">
    <source>
        <dbReference type="EMBL" id="KAK4288308.1"/>
    </source>
</evidence>
<keyword evidence="3" id="KW-0805">Transcription regulation</keyword>
<dbReference type="GO" id="GO:0042127">
    <property type="term" value="P:regulation of cell population proliferation"/>
    <property type="evidence" value="ECO:0007669"/>
    <property type="project" value="TreeGrafter"/>
</dbReference>
<protein>
    <recommendedName>
        <fullName evidence="8">Transcription factor AP-2 C-terminal domain-containing protein</fullName>
    </recommendedName>
</protein>
<dbReference type="EMBL" id="JAWZYT010006360">
    <property type="protein sequence ID" value="KAK4288308.1"/>
    <property type="molecule type" value="Genomic_DNA"/>
</dbReference>
<evidence type="ECO:0000256" key="2">
    <source>
        <dbReference type="ARBA" id="ARBA00007770"/>
    </source>
</evidence>
<dbReference type="InterPro" id="IPR004979">
    <property type="entry name" value="TF_AP2"/>
</dbReference>
<comment type="subcellular location">
    <subcellularLocation>
        <location evidence="1">Nucleus</location>
    </subcellularLocation>
</comment>
<feature type="region of interest" description="Disordered" evidence="7">
    <location>
        <begin position="129"/>
        <end position="170"/>
    </location>
</feature>
<keyword evidence="5" id="KW-0804">Transcription</keyword>
<evidence type="ECO:0000256" key="6">
    <source>
        <dbReference type="ARBA" id="ARBA00023242"/>
    </source>
</evidence>
<dbReference type="GO" id="GO:0000981">
    <property type="term" value="F:DNA-binding transcription factor activity, RNA polymerase II-specific"/>
    <property type="evidence" value="ECO:0007669"/>
    <property type="project" value="TreeGrafter"/>
</dbReference>
<dbReference type="AlphaFoldDB" id="A0AAE1NER8"/>
<dbReference type="PANTHER" id="PTHR10812:SF17">
    <property type="entry name" value="TRANSCRIPTION FACTOR AP-2, ISOFORM D"/>
    <property type="match status" value="1"/>
</dbReference>
<keyword evidence="4" id="KW-0238">DNA-binding</keyword>
<evidence type="ECO:0000256" key="4">
    <source>
        <dbReference type="ARBA" id="ARBA00023125"/>
    </source>
</evidence>
<name>A0AAE1NER8_9EUCA</name>
<proteinExistence type="inferred from homology"/>
<sequence>MINSQAQKYHNLTHSPDTEPSSPVQAKRAIASQQFAERGLFLEGVLESEPTLITGDIFKHDGYGKMDDYMVKELHHVVSGAPLDMFCSVPGRLSLLSSNSKYKVMVSEVQRRLSPPECLNASILGGILRSKQQPQPSPPPSLTGATSSTTAAISSTTTASHHLTIIAPPP</sequence>
<reference evidence="9" key="1">
    <citation type="submission" date="2023-11" db="EMBL/GenBank/DDBJ databases">
        <title>Genome assemblies of two species of porcelain crab, Petrolisthes cinctipes and Petrolisthes manimaculis (Anomura: Porcellanidae).</title>
        <authorList>
            <person name="Angst P."/>
        </authorList>
    </citation>
    <scope>NUCLEOTIDE SEQUENCE</scope>
    <source>
        <strain evidence="9">PB745_02</strain>
        <tissue evidence="9">Gill</tissue>
    </source>
</reference>
<dbReference type="PANTHER" id="PTHR10812">
    <property type="entry name" value="TRANSCRIPTION FACTOR AP-2"/>
    <property type="match status" value="1"/>
</dbReference>
<comment type="caution">
    <text evidence="9">The sequence shown here is derived from an EMBL/GenBank/DDBJ whole genome shotgun (WGS) entry which is preliminary data.</text>
</comment>
<feature type="compositionally biased region" description="Polar residues" evidence="7">
    <location>
        <begin position="1"/>
        <end position="24"/>
    </location>
</feature>
<dbReference type="GO" id="GO:0000977">
    <property type="term" value="F:RNA polymerase II transcription regulatory region sequence-specific DNA binding"/>
    <property type="evidence" value="ECO:0007669"/>
    <property type="project" value="TreeGrafter"/>
</dbReference>
<comment type="similarity">
    <text evidence="2">Belongs to the AP-2 family.</text>
</comment>
<evidence type="ECO:0000256" key="7">
    <source>
        <dbReference type="SAM" id="MobiDB-lite"/>
    </source>
</evidence>